<evidence type="ECO:0000313" key="8">
    <source>
        <dbReference type="Proteomes" id="UP001215956"/>
    </source>
</evidence>
<dbReference type="InterPro" id="IPR014790">
    <property type="entry name" value="MutL_C"/>
</dbReference>
<comment type="caution">
    <text evidence="7">The sequence shown here is derived from an EMBL/GenBank/DDBJ whole genome shotgun (WGS) entry which is preliminary data.</text>
</comment>
<keyword evidence="8" id="KW-1185">Reference proteome</keyword>
<dbReference type="InterPro" id="IPR042121">
    <property type="entry name" value="MutL_C_regsub"/>
</dbReference>
<dbReference type="Gene3D" id="3.30.1370.100">
    <property type="entry name" value="MutL, C-terminal domain, regulatory subdomain"/>
    <property type="match status" value="1"/>
</dbReference>
<dbReference type="Pfam" id="PF01119">
    <property type="entry name" value="DNA_mis_repair"/>
    <property type="match status" value="1"/>
</dbReference>
<dbReference type="InterPro" id="IPR020667">
    <property type="entry name" value="DNA_mismatch_repair_MutL"/>
</dbReference>
<keyword evidence="3 4" id="KW-0234">DNA repair</keyword>
<keyword evidence="7" id="KW-0378">Hydrolase</keyword>
<gene>
    <name evidence="4 7" type="primary">mutL</name>
    <name evidence="7" type="ORF">P0O24_03175</name>
</gene>
<feature type="domain" description="MutL C-terminal dimerisation" evidence="5">
    <location>
        <begin position="420"/>
        <end position="562"/>
    </location>
</feature>
<sequence length="605" mass="64587">MGKIKLLDPEAVSKIAAGEVIERPASVVKELVENSIDAGATKILVEVVDGGKRLIRVTDDGSGMDRQDASIAFEKHATSKISGASDLDRISTLGFRGEALSSIASVAESVDLVTKVRSSGVGVAGTHVRVEGGRIAEVGEVGAPAGTTVEVTDLFRQIPARRKYLKSGRAELARITEVVTSYAVICHRISFELFSGDKTVFKSVRSESWNDPILRILGREVARNLISIEAESKSVSVTGSVGRETITRSSPDWIMTYVNGRLVRSRALTRAVAEGYRTLIPTGRHPVAVVSIRIDPAMVDANVHPAKTQVRFLKEEEVAAMVTDAIRAALMKAGGAEPPKTAKGAAPTDLFVPEGGTKASAPGFEAAGPVVSGEAGTADGSDPGGRGLASDLQRTLPLYSGRGRLDLEIEAEPLPGGLRLLGQALCLYIVAEGPGGLVLVDQHAAAERVRYESLTKKYDSGTISQELIVPVTLELSPKEAVLLEEWGEVLSEMGFDVQPFGGNAYQVRAVPAIGVRLESPEAVHDVLRDLFALGRVGTEATAKEEILKLLACRGSIKAGHDMGWKEMHDLLRRLFATDNPRTCPHGRPTTVTLSFAELEKIFGRR</sequence>
<dbReference type="InterPro" id="IPR038973">
    <property type="entry name" value="MutL/Mlh/Pms-like"/>
</dbReference>
<proteinExistence type="inferred from homology"/>
<keyword evidence="2 4" id="KW-0227">DNA damage</keyword>
<evidence type="ECO:0000313" key="7">
    <source>
        <dbReference type="EMBL" id="MDF0592583.1"/>
    </source>
</evidence>
<dbReference type="GO" id="GO:0004519">
    <property type="term" value="F:endonuclease activity"/>
    <property type="evidence" value="ECO:0007669"/>
    <property type="project" value="UniProtKB-KW"/>
</dbReference>
<comment type="similarity">
    <text evidence="1 4">Belongs to the DNA mismatch repair MutL/HexB family.</text>
</comment>
<dbReference type="InterPro" id="IPR037198">
    <property type="entry name" value="MutL_C_sf"/>
</dbReference>
<dbReference type="HAMAP" id="MF_00149">
    <property type="entry name" value="DNA_mis_repair"/>
    <property type="match status" value="1"/>
</dbReference>
<dbReference type="CDD" id="cd16926">
    <property type="entry name" value="HATPase_MutL-MLH-PMS-like"/>
    <property type="match status" value="1"/>
</dbReference>
<dbReference type="EMBL" id="JARFPL010000007">
    <property type="protein sequence ID" value="MDF0592583.1"/>
    <property type="molecule type" value="Genomic_DNA"/>
</dbReference>
<dbReference type="Pfam" id="PF13589">
    <property type="entry name" value="HATPase_c_3"/>
    <property type="match status" value="1"/>
</dbReference>
<dbReference type="SMART" id="SM01340">
    <property type="entry name" value="DNA_mis_repair"/>
    <property type="match status" value="1"/>
</dbReference>
<dbReference type="InterPro" id="IPR002099">
    <property type="entry name" value="MutL/Mlh/PMS"/>
</dbReference>
<evidence type="ECO:0000259" key="6">
    <source>
        <dbReference type="SMART" id="SM01340"/>
    </source>
</evidence>
<dbReference type="NCBIfam" id="TIGR00585">
    <property type="entry name" value="mutl"/>
    <property type="match status" value="1"/>
</dbReference>
<dbReference type="InterPro" id="IPR020568">
    <property type="entry name" value="Ribosomal_Su5_D2-typ_SF"/>
</dbReference>
<protein>
    <recommendedName>
        <fullName evidence="4">DNA mismatch repair protein MutL</fullName>
    </recommendedName>
</protein>
<reference evidence="7 8" key="1">
    <citation type="submission" date="2023-03" db="EMBL/GenBank/DDBJ databases">
        <title>Whole genome sequencing of Methanotrichaceae archaeon M04Ac.</title>
        <authorList>
            <person name="Khomyakova M.A."/>
            <person name="Merkel A.Y."/>
            <person name="Slobodkin A.I."/>
        </authorList>
    </citation>
    <scope>NUCLEOTIDE SEQUENCE [LARGE SCALE GENOMIC DNA]</scope>
    <source>
        <strain evidence="7 8">M04Ac</strain>
    </source>
</reference>
<dbReference type="CDD" id="cd00782">
    <property type="entry name" value="MutL_Trans"/>
    <property type="match status" value="1"/>
</dbReference>
<dbReference type="RefSeq" id="WP_316968291.1">
    <property type="nucleotide sequence ID" value="NZ_JARFPL010000007.1"/>
</dbReference>
<evidence type="ECO:0000256" key="4">
    <source>
        <dbReference type="HAMAP-Rule" id="MF_00149"/>
    </source>
</evidence>
<dbReference type="Gene3D" id="3.30.565.10">
    <property type="entry name" value="Histidine kinase-like ATPase, C-terminal domain"/>
    <property type="match status" value="1"/>
</dbReference>
<dbReference type="InterPro" id="IPR014762">
    <property type="entry name" value="DNA_mismatch_repair_CS"/>
</dbReference>
<organism evidence="7 8">
    <name type="scientific">Candidatus Methanocrinis alkalitolerans</name>
    <dbReference type="NCBI Taxonomy" id="3033395"/>
    <lineage>
        <taxon>Archaea</taxon>
        <taxon>Methanobacteriati</taxon>
        <taxon>Methanobacteriota</taxon>
        <taxon>Stenosarchaea group</taxon>
        <taxon>Methanomicrobia</taxon>
        <taxon>Methanotrichales</taxon>
        <taxon>Methanotrichaceae</taxon>
        <taxon>Methanocrinis</taxon>
    </lineage>
</organism>
<dbReference type="SUPFAM" id="SSF118116">
    <property type="entry name" value="DNA mismatch repair protein MutL"/>
    <property type="match status" value="1"/>
</dbReference>
<dbReference type="SUPFAM" id="SSF55874">
    <property type="entry name" value="ATPase domain of HSP90 chaperone/DNA topoisomerase II/histidine kinase"/>
    <property type="match status" value="1"/>
</dbReference>
<keyword evidence="7" id="KW-0540">Nuclease</keyword>
<dbReference type="SUPFAM" id="SSF54211">
    <property type="entry name" value="Ribosomal protein S5 domain 2-like"/>
    <property type="match status" value="1"/>
</dbReference>
<accession>A0ABT5XCZ5</accession>
<dbReference type="Proteomes" id="UP001215956">
    <property type="component" value="Unassembled WGS sequence"/>
</dbReference>
<evidence type="ECO:0000256" key="2">
    <source>
        <dbReference type="ARBA" id="ARBA00022763"/>
    </source>
</evidence>
<dbReference type="InterPro" id="IPR013507">
    <property type="entry name" value="DNA_mismatch_S5_2-like"/>
</dbReference>
<dbReference type="SMART" id="SM00853">
    <property type="entry name" value="MutL_C"/>
    <property type="match status" value="1"/>
</dbReference>
<feature type="domain" description="DNA mismatch repair protein S5" evidence="6">
    <location>
        <begin position="213"/>
        <end position="331"/>
    </location>
</feature>
<dbReference type="Gene3D" id="3.30.1540.20">
    <property type="entry name" value="MutL, C-terminal domain, dimerisation subdomain"/>
    <property type="match status" value="1"/>
</dbReference>
<dbReference type="InterPro" id="IPR036890">
    <property type="entry name" value="HATPase_C_sf"/>
</dbReference>
<evidence type="ECO:0000256" key="3">
    <source>
        <dbReference type="ARBA" id="ARBA00023204"/>
    </source>
</evidence>
<comment type="function">
    <text evidence="4">This protein is involved in the repair of mismatches in DNA. It is required for dam-dependent methyl-directed DNA mismatch repair. May act as a 'molecular matchmaker', a protein that promotes the formation of a stable complex between two or more DNA-binding proteins in an ATP-dependent manner without itself being part of a final effector complex.</text>
</comment>
<dbReference type="Pfam" id="PF08676">
    <property type="entry name" value="MutL_C"/>
    <property type="match status" value="1"/>
</dbReference>
<name>A0ABT5XCZ5_9EURY</name>
<evidence type="ECO:0000259" key="5">
    <source>
        <dbReference type="SMART" id="SM00853"/>
    </source>
</evidence>
<dbReference type="Gene3D" id="3.30.230.10">
    <property type="match status" value="1"/>
</dbReference>
<evidence type="ECO:0000256" key="1">
    <source>
        <dbReference type="ARBA" id="ARBA00006082"/>
    </source>
</evidence>
<dbReference type="PANTHER" id="PTHR10073:SF12">
    <property type="entry name" value="DNA MISMATCH REPAIR PROTEIN MLH1"/>
    <property type="match status" value="1"/>
</dbReference>
<dbReference type="InterPro" id="IPR042120">
    <property type="entry name" value="MutL_C_dimsub"/>
</dbReference>
<keyword evidence="7" id="KW-0255">Endonuclease</keyword>
<dbReference type="PANTHER" id="PTHR10073">
    <property type="entry name" value="DNA MISMATCH REPAIR PROTEIN MLH, PMS, MUTL"/>
    <property type="match status" value="1"/>
</dbReference>
<dbReference type="PROSITE" id="PS00058">
    <property type="entry name" value="DNA_MISMATCH_REPAIR_1"/>
    <property type="match status" value="1"/>
</dbReference>
<dbReference type="InterPro" id="IPR014721">
    <property type="entry name" value="Ribsml_uS5_D2-typ_fold_subgr"/>
</dbReference>